<reference evidence="2 3" key="1">
    <citation type="submission" date="2006-02" db="EMBL/GenBank/DDBJ databases">
        <authorList>
            <person name="Waterbury J."/>
            <person name="Ferriera S."/>
            <person name="Johnson J."/>
            <person name="Kravitz S."/>
            <person name="Halpern A."/>
            <person name="Remington K."/>
            <person name="Beeson K."/>
            <person name="Tran B."/>
            <person name="Rogers Y.-H."/>
            <person name="Friedman R."/>
            <person name="Venter J.C."/>
        </authorList>
    </citation>
    <scope>NUCLEOTIDE SEQUENCE [LARGE SCALE GENOMIC DNA]</scope>
    <source>
        <strain evidence="2 3">Nb-231</strain>
    </source>
</reference>
<dbReference type="Pfam" id="PF00535">
    <property type="entry name" value="Glycos_transf_2"/>
    <property type="match status" value="1"/>
</dbReference>
<protein>
    <submittedName>
        <fullName evidence="2">Glycosyl transferase, family 2</fullName>
    </submittedName>
</protein>
<organism evidence="2 3">
    <name type="scientific">Nitrococcus mobilis Nb-231</name>
    <dbReference type="NCBI Taxonomy" id="314278"/>
    <lineage>
        <taxon>Bacteria</taxon>
        <taxon>Pseudomonadati</taxon>
        <taxon>Pseudomonadota</taxon>
        <taxon>Gammaproteobacteria</taxon>
        <taxon>Chromatiales</taxon>
        <taxon>Ectothiorhodospiraceae</taxon>
        <taxon>Nitrococcus</taxon>
    </lineage>
</organism>
<evidence type="ECO:0000313" key="3">
    <source>
        <dbReference type="Proteomes" id="UP000003374"/>
    </source>
</evidence>
<comment type="caution">
    <text evidence="2">The sequence shown here is derived from an EMBL/GenBank/DDBJ whole genome shotgun (WGS) entry which is preliminary data.</text>
</comment>
<dbReference type="Proteomes" id="UP000003374">
    <property type="component" value="Unassembled WGS sequence"/>
</dbReference>
<dbReference type="eggNOG" id="COG1216">
    <property type="taxonomic scope" value="Bacteria"/>
</dbReference>
<dbReference type="HOGENOM" id="CLU_025996_0_0_6"/>
<dbReference type="PANTHER" id="PTHR43685:SF2">
    <property type="entry name" value="GLYCOSYLTRANSFERASE 2-LIKE DOMAIN-CONTAINING PROTEIN"/>
    <property type="match status" value="1"/>
</dbReference>
<dbReference type="Gene3D" id="3.90.550.10">
    <property type="entry name" value="Spore Coat Polysaccharide Biosynthesis Protein SpsA, Chain A"/>
    <property type="match status" value="1"/>
</dbReference>
<proteinExistence type="predicted"/>
<gene>
    <name evidence="2" type="ORF">NB231_08232</name>
</gene>
<dbReference type="PANTHER" id="PTHR43685">
    <property type="entry name" value="GLYCOSYLTRANSFERASE"/>
    <property type="match status" value="1"/>
</dbReference>
<dbReference type="STRING" id="314278.NB231_08232"/>
<name>A4BT75_9GAMM</name>
<evidence type="ECO:0000313" key="2">
    <source>
        <dbReference type="EMBL" id="EAR21143.1"/>
    </source>
</evidence>
<dbReference type="InterPro" id="IPR029044">
    <property type="entry name" value="Nucleotide-diphossugar_trans"/>
</dbReference>
<feature type="domain" description="Glycosyltransferase 2-like" evidence="1">
    <location>
        <begin position="8"/>
        <end position="125"/>
    </location>
</feature>
<dbReference type="SUPFAM" id="SSF53448">
    <property type="entry name" value="Nucleotide-diphospho-sugar transferases"/>
    <property type="match status" value="1"/>
</dbReference>
<dbReference type="InterPro" id="IPR001173">
    <property type="entry name" value="Glyco_trans_2-like"/>
</dbReference>
<dbReference type="EMBL" id="AAOF01000012">
    <property type="protein sequence ID" value="EAR21143.1"/>
    <property type="molecule type" value="Genomic_DNA"/>
</dbReference>
<dbReference type="InterPro" id="IPR050834">
    <property type="entry name" value="Glycosyltransf_2"/>
</dbReference>
<sequence>MKRPPLVSVVIPAYNAAVTLDDALKSIQHASNPLEVIVVDDGSTDDTAVVAKSFPDIRLIRARNGGAARARNIGIEASHGEFIVFLDADDRWLSGRLDGMLNLFTVDDDVEIVCCDFMKSRDGVKVTSGFEQHRDGVAMARRISADILVWDNAFEALCRSLFVSTSTAVVRTASVRRLGGFDERFSIAEDMDLWLSLAREGKVAAKNRILVDKRDTLGSLGSDQDRVLTSTNMMLASFSRRRGALTGSQRRALRRRRSELYRGIGYCARCRGARLQACQSYISSLALNPSRRAARGLLAALLAPNPTGET</sequence>
<dbReference type="CDD" id="cd00761">
    <property type="entry name" value="Glyco_tranf_GTA_type"/>
    <property type="match status" value="1"/>
</dbReference>
<keyword evidence="3" id="KW-1185">Reference proteome</keyword>
<accession>A4BT75</accession>
<dbReference type="GO" id="GO:0016740">
    <property type="term" value="F:transferase activity"/>
    <property type="evidence" value="ECO:0007669"/>
    <property type="project" value="UniProtKB-KW"/>
</dbReference>
<dbReference type="OrthoDB" id="9805612at2"/>
<keyword evidence="2" id="KW-0808">Transferase</keyword>
<dbReference type="AlphaFoldDB" id="A4BT75"/>
<evidence type="ECO:0000259" key="1">
    <source>
        <dbReference type="Pfam" id="PF00535"/>
    </source>
</evidence>